<keyword evidence="4" id="KW-1185">Reference proteome</keyword>
<dbReference type="Pfam" id="PF04016">
    <property type="entry name" value="DUF364"/>
    <property type="match status" value="1"/>
</dbReference>
<sequence length="276" mass="30181">MGNILLENTSMNIQNYFGDRLNDIVVERATLGLFFSGIKLSTGHGGLCFTPIKEIPEAVCCPSSARAMPLSGKLNGRSAKDYLADLSHSNILRKTLGIAVLNALSSCYWDENKHFKYKLKIGVDAFDEIVIPKNGKTVVVGALVPMLKKLIVSEADFKVLEMDSRTLKAKELEHYAPAEDAYKYVPQADLLVITGVTILNDTLPDLLKLCKPKAQIVVTGPTAGMLPDAFFENKVTIMGGILVTKPDEVLDIIAEGGSGYHFFGKSAERLVIYNDR</sequence>
<dbReference type="InterPro" id="IPR007161">
    <property type="entry name" value="DUF364"/>
</dbReference>
<feature type="domain" description="Putative heavy-metal chelation" evidence="1">
    <location>
        <begin position="124"/>
        <end position="271"/>
    </location>
</feature>
<organism evidence="3 4">
    <name type="scientific">Peptoanaerobacter stomatis</name>
    <dbReference type="NCBI Taxonomy" id="796937"/>
    <lineage>
        <taxon>Bacteria</taxon>
        <taxon>Bacillati</taxon>
        <taxon>Bacillota</taxon>
        <taxon>Clostridia</taxon>
        <taxon>Peptostreptococcales</taxon>
        <taxon>Filifactoraceae</taxon>
        <taxon>Peptoanaerobacter</taxon>
    </lineage>
</organism>
<dbReference type="SUPFAM" id="SSF159713">
    <property type="entry name" value="Dhaf3308-like"/>
    <property type="match status" value="1"/>
</dbReference>
<name>J4WAT2_9FIRM</name>
<dbReference type="InterPro" id="IPR025251">
    <property type="entry name" value="DUF4213"/>
</dbReference>
<reference evidence="3 4" key="1">
    <citation type="submission" date="2012-07" db="EMBL/GenBank/DDBJ databases">
        <authorList>
            <person name="Durkin A.S."/>
            <person name="McCorrison J."/>
            <person name="Torralba M."/>
            <person name="Gillis M."/>
            <person name="Methe B."/>
            <person name="Sutton G."/>
            <person name="Nelson K.E."/>
        </authorList>
    </citation>
    <scope>NUCLEOTIDE SEQUENCE [LARGE SCALE GENOMIC DNA]</scope>
    <source>
        <strain evidence="3 4">OBRC8</strain>
    </source>
</reference>
<feature type="domain" description="DUF4213" evidence="2">
    <location>
        <begin position="16"/>
        <end position="105"/>
    </location>
</feature>
<evidence type="ECO:0000313" key="3">
    <source>
        <dbReference type="EMBL" id="EJU22721.1"/>
    </source>
</evidence>
<dbReference type="Pfam" id="PF13938">
    <property type="entry name" value="DUF4213"/>
    <property type="match status" value="1"/>
</dbReference>
<dbReference type="AlphaFoldDB" id="J4WAT2"/>
<gene>
    <name evidence="3" type="ORF">HMPREF1143_1447</name>
</gene>
<dbReference type="EMBL" id="ALNK01000020">
    <property type="protein sequence ID" value="EJU22721.1"/>
    <property type="molecule type" value="Genomic_DNA"/>
</dbReference>
<accession>J4WAT2</accession>
<dbReference type="RefSeq" id="WP_009530961.1">
    <property type="nucleotide sequence ID" value="NZ_ALNK01000020.1"/>
</dbReference>
<comment type="caution">
    <text evidence="3">The sequence shown here is derived from an EMBL/GenBank/DDBJ whole genome shotgun (WGS) entry which is preliminary data.</text>
</comment>
<evidence type="ECO:0000259" key="1">
    <source>
        <dbReference type="Pfam" id="PF04016"/>
    </source>
</evidence>
<evidence type="ECO:0000313" key="4">
    <source>
        <dbReference type="Proteomes" id="UP000005244"/>
    </source>
</evidence>
<dbReference type="Proteomes" id="UP000005244">
    <property type="component" value="Unassembled WGS sequence"/>
</dbReference>
<dbReference type="Gene3D" id="3.40.50.11590">
    <property type="match status" value="1"/>
</dbReference>
<proteinExistence type="predicted"/>
<dbReference type="PATRIC" id="fig|796941.3.peg.1128"/>
<protein>
    <submittedName>
        <fullName evidence="3">PF04016 domain protein</fullName>
    </submittedName>
</protein>
<evidence type="ECO:0000259" key="2">
    <source>
        <dbReference type="Pfam" id="PF13938"/>
    </source>
</evidence>